<feature type="region of interest" description="Disordered" evidence="1">
    <location>
        <begin position="59"/>
        <end position="87"/>
    </location>
</feature>
<protein>
    <submittedName>
        <fullName evidence="2">Transposase</fullName>
    </submittedName>
</protein>
<organism evidence="2 3">
    <name type="scientific">Aphanocapsa feldmannii 277cV</name>
    <dbReference type="NCBI Taxonomy" id="2507553"/>
    <lineage>
        <taxon>Bacteria</taxon>
        <taxon>Bacillati</taxon>
        <taxon>Cyanobacteriota</taxon>
        <taxon>Cyanophyceae</taxon>
        <taxon>Oscillatoriophycideae</taxon>
        <taxon>Chroococcales</taxon>
        <taxon>Microcystaceae</taxon>
        <taxon>Aphanocapsa</taxon>
    </lineage>
</organism>
<comment type="caution">
    <text evidence="2">The sequence shown here is derived from an EMBL/GenBank/DDBJ whole genome shotgun (WGS) entry which is preliminary data.</text>
</comment>
<evidence type="ECO:0000313" key="2">
    <source>
        <dbReference type="EMBL" id="TGG96422.1"/>
    </source>
</evidence>
<dbReference type="Proteomes" id="UP000317990">
    <property type="component" value="Unassembled WGS sequence"/>
</dbReference>
<dbReference type="AlphaFoldDB" id="A0A524RQY7"/>
<evidence type="ECO:0000256" key="1">
    <source>
        <dbReference type="SAM" id="MobiDB-lite"/>
    </source>
</evidence>
<evidence type="ECO:0000313" key="3">
    <source>
        <dbReference type="Proteomes" id="UP000317990"/>
    </source>
</evidence>
<reference evidence="2 3" key="1">
    <citation type="journal article" date="2019" name="mSystems">
        <title>Life at home and on the roam: Genomic adaptions reflect the dual lifestyle of an intracellular, facultative symbiont.</title>
        <authorList>
            <person name="Burgsdorf I."/>
        </authorList>
    </citation>
    <scope>NUCLEOTIDE SEQUENCE [LARGE SCALE GENOMIC DNA]</scope>
    <source>
        <strain evidence="2">277cV</strain>
    </source>
</reference>
<name>A0A524RQY7_9CHRO</name>
<proteinExistence type="predicted"/>
<gene>
    <name evidence="2" type="ORF">ERJ67_00865</name>
</gene>
<dbReference type="EMBL" id="SRMO01000017">
    <property type="protein sequence ID" value="TGG96422.1"/>
    <property type="molecule type" value="Genomic_DNA"/>
</dbReference>
<accession>A0A524RQY7</accession>
<sequence>MSGDALVGPGQIMVTTGNDENGSGRSLQTTFVEADAKAYRLLLREGWTVNHKRLQQLWHEEGLQHPPPRNQKRARLTDASLRRHRAEHPHQVWAMDVQFETTAEVFGSRGTYIAVSKR</sequence>